<proteinExistence type="predicted"/>
<name>A0AA90NLI0_9GAMM</name>
<reference evidence="1 2" key="1">
    <citation type="journal article" date="2023" name="bioRxiv">
        <title>An intranuclear bacterial parasite of deep-sea mussels expresses apoptosis inhibitors acquired from its host.</title>
        <authorList>
            <person name="Gonzalez Porras M.A."/>
            <person name="Assie A."/>
            <person name="Tietjen M."/>
            <person name="Violette M."/>
            <person name="Kleiner M."/>
            <person name="Gruber-Vodicka H."/>
            <person name="Dubilier N."/>
            <person name="Leisch N."/>
        </authorList>
    </citation>
    <scope>NUCLEOTIDE SEQUENCE [LARGE SCALE GENOMIC DNA]</scope>
    <source>
        <strain evidence="1">IAP13</strain>
    </source>
</reference>
<dbReference type="Proteomes" id="UP001178148">
    <property type="component" value="Unassembled WGS sequence"/>
</dbReference>
<accession>A0AA90NLI0</accession>
<evidence type="ECO:0000313" key="1">
    <source>
        <dbReference type="EMBL" id="MDP0588850.1"/>
    </source>
</evidence>
<comment type="caution">
    <text evidence="1">The sequence shown here is derived from an EMBL/GenBank/DDBJ whole genome shotgun (WGS) entry which is preliminary data.</text>
</comment>
<dbReference type="AlphaFoldDB" id="A0AA90NLI0"/>
<evidence type="ECO:0000313" key="2">
    <source>
        <dbReference type="Proteomes" id="UP001178148"/>
    </source>
</evidence>
<protein>
    <submittedName>
        <fullName evidence="1">Uncharacterized protein</fullName>
    </submittedName>
</protein>
<sequence>MENSLAILITLSILISGSSMASLDEMFGKFSEIKSYNEESNLCDYFSIYSHLDEIIVNNKAMPKDWLSRLSYEHNSQLKQIVEMMGEQELRDYLCQFNGDGQVVGKLLNLKNHEDYHYILFYAVMGLRCNYSISECDMPCSVIDKDVIELRVCENIIQSKIKQLTLGKRYFEERPYFVSKCSNVSNIKIGVREEKSGSERLQARHSNERDTDTVCDNSVYPSVLLYMSKGRKCCLNRKAYRNSELVACCNLAAWWLCLEAFKYNAVASKEDISRCQNIPVNSEIIKCLYWNGCPSEGIYFDINQVHEAITILQ</sequence>
<gene>
    <name evidence="1" type="ORF">QS748_06525</name>
</gene>
<dbReference type="EMBL" id="JASXSV010000007">
    <property type="protein sequence ID" value="MDP0588850.1"/>
    <property type="molecule type" value="Genomic_DNA"/>
</dbReference>
<keyword evidence="2" id="KW-1185">Reference proteome</keyword>
<organism evidence="1 2">
    <name type="scientific">Candidatus Endonucleibacter bathymodioli</name>
    <dbReference type="NCBI Taxonomy" id="539814"/>
    <lineage>
        <taxon>Bacteria</taxon>
        <taxon>Pseudomonadati</taxon>
        <taxon>Pseudomonadota</taxon>
        <taxon>Gammaproteobacteria</taxon>
        <taxon>Oceanospirillales</taxon>
        <taxon>Endozoicomonadaceae</taxon>
        <taxon>Candidatus Endonucleibacter</taxon>
    </lineage>
</organism>